<evidence type="ECO:0000313" key="5">
    <source>
        <dbReference type="EMBL" id="NDY55861.1"/>
    </source>
</evidence>
<dbReference type="Pfam" id="PF00589">
    <property type="entry name" value="Phage_integrase"/>
    <property type="match status" value="1"/>
</dbReference>
<evidence type="ECO:0000259" key="4">
    <source>
        <dbReference type="PROSITE" id="PS51898"/>
    </source>
</evidence>
<dbReference type="CDD" id="cd00796">
    <property type="entry name" value="INT_Rci_Hp1_C"/>
    <property type="match status" value="1"/>
</dbReference>
<dbReference type="Gene3D" id="1.10.443.10">
    <property type="entry name" value="Intergrase catalytic core"/>
    <property type="match status" value="1"/>
</dbReference>
<keyword evidence="2" id="KW-0238">DNA-binding</keyword>
<evidence type="ECO:0000256" key="3">
    <source>
        <dbReference type="ARBA" id="ARBA00023172"/>
    </source>
</evidence>
<dbReference type="RefSeq" id="WP_163300915.1">
    <property type="nucleotide sequence ID" value="NZ_JAAGRQ010000010.1"/>
</dbReference>
<dbReference type="GO" id="GO:0015074">
    <property type="term" value="P:DNA integration"/>
    <property type="evidence" value="ECO:0007669"/>
    <property type="project" value="InterPro"/>
</dbReference>
<dbReference type="InterPro" id="IPR010998">
    <property type="entry name" value="Integrase_recombinase_N"/>
</dbReference>
<dbReference type="Proteomes" id="UP000469724">
    <property type="component" value="Unassembled WGS sequence"/>
</dbReference>
<dbReference type="AlphaFoldDB" id="A0A7K3NI27"/>
<dbReference type="InterPro" id="IPR011010">
    <property type="entry name" value="DNA_brk_join_enz"/>
</dbReference>
<reference evidence="5 6" key="1">
    <citation type="submission" date="2020-02" db="EMBL/GenBank/DDBJ databases">
        <title>Comparative genomics of sulfur disproportionating microorganisms.</title>
        <authorList>
            <person name="Ward L.M."/>
            <person name="Bertran E."/>
            <person name="Johnston D.T."/>
        </authorList>
    </citation>
    <scope>NUCLEOTIDE SEQUENCE [LARGE SCALE GENOMIC DNA]</scope>
    <source>
        <strain evidence="5 6">DSM 3696</strain>
    </source>
</reference>
<comment type="caution">
    <text evidence="5">The sequence shown here is derived from an EMBL/GenBank/DDBJ whole genome shotgun (WGS) entry which is preliminary data.</text>
</comment>
<dbReference type="InterPro" id="IPR050090">
    <property type="entry name" value="Tyrosine_recombinase_XerCD"/>
</dbReference>
<dbReference type="GO" id="GO:0003677">
    <property type="term" value="F:DNA binding"/>
    <property type="evidence" value="ECO:0007669"/>
    <property type="project" value="UniProtKB-KW"/>
</dbReference>
<comment type="similarity">
    <text evidence="1">Belongs to the 'phage' integrase family.</text>
</comment>
<name>A0A7K3NI27_9BACT</name>
<dbReference type="EMBL" id="JAAGRQ010000010">
    <property type="protein sequence ID" value="NDY55861.1"/>
    <property type="molecule type" value="Genomic_DNA"/>
</dbReference>
<proteinExistence type="inferred from homology"/>
<dbReference type="PANTHER" id="PTHR30349:SF41">
    <property type="entry name" value="INTEGRASE_RECOMBINASE PROTEIN MJ0367-RELATED"/>
    <property type="match status" value="1"/>
</dbReference>
<dbReference type="InterPro" id="IPR002104">
    <property type="entry name" value="Integrase_catalytic"/>
</dbReference>
<dbReference type="Gene3D" id="1.10.150.130">
    <property type="match status" value="1"/>
</dbReference>
<feature type="domain" description="Tyr recombinase" evidence="4">
    <location>
        <begin position="210"/>
        <end position="387"/>
    </location>
</feature>
<dbReference type="PANTHER" id="PTHR30349">
    <property type="entry name" value="PHAGE INTEGRASE-RELATED"/>
    <property type="match status" value="1"/>
</dbReference>
<evidence type="ECO:0000256" key="1">
    <source>
        <dbReference type="ARBA" id="ARBA00008857"/>
    </source>
</evidence>
<organism evidence="5 6">
    <name type="scientific">Desulfolutivibrio sulfodismutans</name>
    <dbReference type="NCBI Taxonomy" id="63561"/>
    <lineage>
        <taxon>Bacteria</taxon>
        <taxon>Pseudomonadati</taxon>
        <taxon>Thermodesulfobacteriota</taxon>
        <taxon>Desulfovibrionia</taxon>
        <taxon>Desulfovibrionales</taxon>
        <taxon>Desulfovibrionaceae</taxon>
        <taxon>Desulfolutivibrio</taxon>
    </lineage>
</organism>
<gene>
    <name evidence="5" type="ORF">G3N56_03780</name>
</gene>
<keyword evidence="6" id="KW-1185">Reference proteome</keyword>
<sequence>MAVKWVSSKFPGVRYYEHASRKHGVRLDRYFAIRAQVGGKRREEGLGWASEGWSEQKAATVLSDLKKAHATGEGPVSLAEKRALADADRKAREEAEVLKAHEAVTLANFFHEVYFPQQAIDHKRPSTVKREEIMFRVWIGPAIGKTRVKDLGELHVQRVKKAMLDAGRSPRTIEYAFAVIRQIVNLARQRGLYQSESPTRLVKRPAKDNRRHRFLEENEAQRLLEALAEKSRTVHDQALLALNAGLRAGEIFSLVWADVAHDGLKVRDTKSGKNRVVPLTRTAREMLEARRLDDAAPSDLVFPSEKGTRIGQVSQTFIKTADELFNMGVEDARDRVVFHSLRHTFASWLVRRGTPLITVARLMGHATTAMTERYSHLAPNDLVAAVDSLEAIRGKTPGKVVALNG</sequence>
<dbReference type="InterPro" id="IPR013762">
    <property type="entry name" value="Integrase-like_cat_sf"/>
</dbReference>
<dbReference type="GO" id="GO:0006310">
    <property type="term" value="P:DNA recombination"/>
    <property type="evidence" value="ECO:0007669"/>
    <property type="project" value="UniProtKB-KW"/>
</dbReference>
<dbReference type="PROSITE" id="PS51898">
    <property type="entry name" value="TYR_RECOMBINASE"/>
    <property type="match status" value="1"/>
</dbReference>
<keyword evidence="3" id="KW-0233">DNA recombination</keyword>
<protein>
    <submittedName>
        <fullName evidence="5">Tyrosine-type recombinase/integrase</fullName>
    </submittedName>
</protein>
<evidence type="ECO:0000313" key="6">
    <source>
        <dbReference type="Proteomes" id="UP000469724"/>
    </source>
</evidence>
<dbReference type="SUPFAM" id="SSF56349">
    <property type="entry name" value="DNA breaking-rejoining enzymes"/>
    <property type="match status" value="1"/>
</dbReference>
<accession>A0A7K3NI27</accession>
<evidence type="ECO:0000256" key="2">
    <source>
        <dbReference type="ARBA" id="ARBA00023125"/>
    </source>
</evidence>